<feature type="transmembrane region" description="Helical" evidence="2">
    <location>
        <begin position="97"/>
        <end position="124"/>
    </location>
</feature>
<keyword evidence="2" id="KW-0812">Transmembrane</keyword>
<dbReference type="Proteomes" id="UP000593892">
    <property type="component" value="Chromosome"/>
</dbReference>
<evidence type="ECO:0000256" key="1">
    <source>
        <dbReference type="SAM" id="MobiDB-lite"/>
    </source>
</evidence>
<feature type="compositionally biased region" description="Polar residues" evidence="1">
    <location>
        <begin position="956"/>
        <end position="971"/>
    </location>
</feature>
<sequence>MREFLKSIAKKQADLLRWLEAQSFWTPVVGMSTLICTPVVSLARGTLNAFPALRKLEWLLEIELLTKRHPVLLAFSLVFLAWRGIQTTPLGHIGTDAIVYPLMGIISGFNPFLGLVCGGVYGIADLLQKLVWPDMYGARGWGDGNYWGAMCGYVVAYSSLMLMGVCPGMLSRCFRAAVRAILKKLFFRRAAAAADGAVPLGEAAYPAAELLAAAIGGYAGGWLIMHQVAPVTEMPAFMWRPQPDVSCHQLEIGTHLKGRANIGGGGSAVGGVIPALVPPTQGPPPGGYGADHDAATSARDKALDEYDRLKKQWDEQDATADKSDPNYERLRQQYQDYMDYLKQQAVANDAQAQAIAAATDQARNTRVLKGLDGRDYEIVYDPQSGQWRNAASGTYFDPNEFDRWQQDLVKDRKFMDAENEKMRRREDWFSKEMDQQAAQRKQQAEAAAYLSRIQQAALKHDLWNPGGPGDVVGKTDQLIKDIYAGKPIDWNAIQATRKYTGDSISGAVAPESSLRNQPGFMDTMSEAASGSLREIITGKDAQGNSTLAGTAASLLGRLTAGVATAGWSEAAYTAANMGYAQHDAAMRGASDAEIFKAGFKTGIVEAGPTMLGGAMMHYFPKAFPNVARGVGEMMEPVGKAVQTADQAVQAGSKSLSNRMSSLFTTVPETLQPTRSAVSRVLASSDPADLAKLYSQGGMDRLANLQKAGALSADEAKLLNARLANRVSQNVDNGVRDTMRSFEAETGVKVKSSVIGDSGSSAKPGGNPKARTDFDATHSTNFDKADLAGYAEQRSRDLGRTVSMEEANNELQAKFGQHLTENVDRNLRADGFSRGINDIDYKTYNGIGKGSGPGDAYPPGFTGSRMAVQGKGKMFESCSDGSISSHNISGQAVVDQHGMNQLAVTGELPKDPTKFGANEFKDFSSQQVKAVTEHTDVKSLAKAMGREQDLAGRINNMAGNPAQSGQLQSAGLPTSPPGLDPKLVEISNQINRNPSQAMKVLEKNGFTEQSFGEAVRTNVSQYHGAIGGK</sequence>
<dbReference type="KEGG" id="pfer:IRI77_15700"/>
<dbReference type="EMBL" id="CP063849">
    <property type="protein sequence ID" value="QOY91333.1"/>
    <property type="molecule type" value="Genomic_DNA"/>
</dbReference>
<evidence type="ECO:0000256" key="2">
    <source>
        <dbReference type="SAM" id="Phobius"/>
    </source>
</evidence>
<name>A0A7S7NWZ8_PALFE</name>
<feature type="region of interest" description="Disordered" evidence="1">
    <location>
        <begin position="752"/>
        <end position="777"/>
    </location>
</feature>
<feature type="region of interest" description="Disordered" evidence="1">
    <location>
        <begin position="955"/>
        <end position="978"/>
    </location>
</feature>
<accession>A0A7S7NWZ8</accession>
<dbReference type="AlphaFoldDB" id="A0A7S7NWZ8"/>
<evidence type="ECO:0000313" key="4">
    <source>
        <dbReference type="Proteomes" id="UP000593892"/>
    </source>
</evidence>
<proteinExistence type="predicted"/>
<keyword evidence="2" id="KW-1133">Transmembrane helix</keyword>
<organism evidence="3 4">
    <name type="scientific">Paludibaculum fermentans</name>
    <dbReference type="NCBI Taxonomy" id="1473598"/>
    <lineage>
        <taxon>Bacteria</taxon>
        <taxon>Pseudomonadati</taxon>
        <taxon>Acidobacteriota</taxon>
        <taxon>Terriglobia</taxon>
        <taxon>Bryobacterales</taxon>
        <taxon>Bryobacteraceae</taxon>
        <taxon>Paludibaculum</taxon>
    </lineage>
</organism>
<dbReference type="RefSeq" id="WP_194452987.1">
    <property type="nucleotide sequence ID" value="NZ_CP063849.1"/>
</dbReference>
<gene>
    <name evidence="3" type="ORF">IRI77_15700</name>
</gene>
<feature type="transmembrane region" description="Helical" evidence="2">
    <location>
        <begin position="145"/>
        <end position="165"/>
    </location>
</feature>
<feature type="transmembrane region" description="Helical" evidence="2">
    <location>
        <begin position="24"/>
        <end position="47"/>
    </location>
</feature>
<reference evidence="3 4" key="1">
    <citation type="submission" date="2020-10" db="EMBL/GenBank/DDBJ databases">
        <title>Complete genome sequence of Paludibaculum fermentans P105T, a facultatively anaerobic acidobacterium capable of dissimilatory Fe(III) reduction.</title>
        <authorList>
            <person name="Dedysh S.N."/>
            <person name="Beletsky A.V."/>
            <person name="Kulichevskaya I.S."/>
            <person name="Mardanov A.V."/>
            <person name="Ravin N.V."/>
        </authorList>
    </citation>
    <scope>NUCLEOTIDE SEQUENCE [LARGE SCALE GENOMIC DNA]</scope>
    <source>
        <strain evidence="3 4">P105</strain>
    </source>
</reference>
<keyword evidence="4" id="KW-1185">Reference proteome</keyword>
<keyword evidence="2" id="KW-0472">Membrane</keyword>
<evidence type="ECO:0000313" key="3">
    <source>
        <dbReference type="EMBL" id="QOY91333.1"/>
    </source>
</evidence>
<protein>
    <submittedName>
        <fullName evidence="3">Uncharacterized protein</fullName>
    </submittedName>
</protein>
<feature type="compositionally biased region" description="Basic and acidic residues" evidence="1">
    <location>
        <begin position="290"/>
        <end position="300"/>
    </location>
</feature>
<feature type="region of interest" description="Disordered" evidence="1">
    <location>
        <begin position="281"/>
        <end position="300"/>
    </location>
</feature>